<gene>
    <name evidence="3" type="ORF">SAMN02745161_1382</name>
</gene>
<proteinExistence type="predicted"/>
<dbReference type="Proteomes" id="UP000184694">
    <property type="component" value="Unassembled WGS sequence"/>
</dbReference>
<dbReference type="SUPFAM" id="SSF53474">
    <property type="entry name" value="alpha/beta-Hydrolases"/>
    <property type="match status" value="1"/>
</dbReference>
<dbReference type="EMBL" id="FSRG01000004">
    <property type="protein sequence ID" value="SIN96194.1"/>
    <property type="molecule type" value="Genomic_DNA"/>
</dbReference>
<organism evidence="3 4">
    <name type="scientific">Halodesulfovibrio marinisediminis DSM 17456</name>
    <dbReference type="NCBI Taxonomy" id="1121457"/>
    <lineage>
        <taxon>Bacteria</taxon>
        <taxon>Pseudomonadati</taxon>
        <taxon>Thermodesulfobacteriota</taxon>
        <taxon>Desulfovibrionia</taxon>
        <taxon>Desulfovibrionales</taxon>
        <taxon>Desulfovibrionaceae</taxon>
        <taxon>Halodesulfovibrio</taxon>
    </lineage>
</organism>
<dbReference type="InterPro" id="IPR029058">
    <property type="entry name" value="AB_hydrolase_fold"/>
</dbReference>
<dbReference type="AlphaFoldDB" id="A0A1N6FLR3"/>
<evidence type="ECO:0000259" key="2">
    <source>
        <dbReference type="Pfam" id="PF01764"/>
    </source>
</evidence>
<dbReference type="Gene3D" id="3.40.50.1820">
    <property type="entry name" value="alpha/beta hydrolase"/>
    <property type="match status" value="1"/>
</dbReference>
<evidence type="ECO:0000313" key="4">
    <source>
        <dbReference type="Proteomes" id="UP000184694"/>
    </source>
</evidence>
<feature type="domain" description="Fungal lipase-type" evidence="2">
    <location>
        <begin position="260"/>
        <end position="364"/>
    </location>
</feature>
<name>A0A1N6FLR3_9BACT</name>
<dbReference type="GO" id="GO:0006629">
    <property type="term" value="P:lipid metabolic process"/>
    <property type="evidence" value="ECO:0007669"/>
    <property type="project" value="InterPro"/>
</dbReference>
<dbReference type="OrthoDB" id="6191215at2"/>
<keyword evidence="4" id="KW-1185">Reference proteome</keyword>
<evidence type="ECO:0000313" key="3">
    <source>
        <dbReference type="EMBL" id="SIN96194.1"/>
    </source>
</evidence>
<accession>A0A1N6FLR3</accession>
<feature type="region of interest" description="Disordered" evidence="1">
    <location>
        <begin position="1"/>
        <end position="31"/>
    </location>
</feature>
<dbReference type="RefSeq" id="WP_074216200.1">
    <property type="nucleotide sequence ID" value="NZ_FSRG01000004.1"/>
</dbReference>
<dbReference type="InterPro" id="IPR002921">
    <property type="entry name" value="Fungal_lipase-type"/>
</dbReference>
<protein>
    <submittedName>
        <fullName evidence="3">Lipase (Class 3)</fullName>
    </submittedName>
</protein>
<dbReference type="Pfam" id="PF01764">
    <property type="entry name" value="Lipase_3"/>
    <property type="match status" value="1"/>
</dbReference>
<sequence>MNSTTSVTNTLQTQLGVTIGKPSTENNQNETSISVTGNKIKGRLLGIFQNLKGIKNLSYFQQHRSSDVKSQAILLRSISAKYHDSEKTASITNEFGLNNGGINPKPLTTRTLDKLLTKLEGIETTAVAPKPTTRAEAGQVAIDASIASFPYHGKLDSINAAEINFFGKATGWDSARELTRNIGKLTKMDNIGHQGLIFDKKSGLTAYVMQNPAQKELRIVFGGTSSGKNFGGLWSRQAHNLGFVKHQWGANKANATNYKIPESYKQAAQITQDVIDMIKHDPVYKEYSVVTSGHSKGGGEAAFAALKSTGQSKTDGTTTPTKAICFSSAEFGRGIIDSLSEQEKTKALDSITHYNIAGDLVPKMGKLLTGLSHFGKIVTLPASGRIPGPLDRHDKFNKQIMQYALRQSV</sequence>
<evidence type="ECO:0000256" key="1">
    <source>
        <dbReference type="SAM" id="MobiDB-lite"/>
    </source>
</evidence>
<reference evidence="4" key="1">
    <citation type="submission" date="2016-11" db="EMBL/GenBank/DDBJ databases">
        <authorList>
            <person name="Varghese N."/>
            <person name="Submissions S."/>
        </authorList>
    </citation>
    <scope>NUCLEOTIDE SEQUENCE [LARGE SCALE GENOMIC DNA]</scope>
    <source>
        <strain evidence="4">DSM 17456</strain>
    </source>
</reference>